<feature type="compositionally biased region" description="Basic and acidic residues" evidence="2">
    <location>
        <begin position="433"/>
        <end position="464"/>
    </location>
</feature>
<dbReference type="InterPro" id="IPR046341">
    <property type="entry name" value="SET_dom_sf"/>
</dbReference>
<evidence type="ECO:0000259" key="3">
    <source>
        <dbReference type="Pfam" id="PF21549"/>
    </source>
</evidence>
<protein>
    <recommendedName>
        <fullName evidence="3">SET domain-containing protein</fullName>
    </recommendedName>
</protein>
<dbReference type="AlphaFoldDB" id="A0A1D1UMP5"/>
<comment type="caution">
    <text evidence="4">The sequence shown here is derived from an EMBL/GenBank/DDBJ whole genome shotgun (WGS) entry which is preliminary data.</text>
</comment>
<dbReference type="STRING" id="947166.A0A1D1UMP5"/>
<dbReference type="InterPro" id="IPR001214">
    <property type="entry name" value="SET_dom"/>
</dbReference>
<feature type="region of interest" description="Disordered" evidence="2">
    <location>
        <begin position="552"/>
        <end position="573"/>
    </location>
</feature>
<keyword evidence="5" id="KW-1185">Reference proteome</keyword>
<feature type="compositionally biased region" description="Low complexity" evidence="2">
    <location>
        <begin position="313"/>
        <end position="331"/>
    </location>
</feature>
<feature type="region of interest" description="Disordered" evidence="2">
    <location>
        <begin position="292"/>
        <end position="377"/>
    </location>
</feature>
<feature type="compositionally biased region" description="Basic and acidic residues" evidence="2">
    <location>
        <begin position="367"/>
        <end position="377"/>
    </location>
</feature>
<evidence type="ECO:0000313" key="5">
    <source>
        <dbReference type="Proteomes" id="UP000186922"/>
    </source>
</evidence>
<sequence>MGRTTEGPDEPGTSFAISSITPLNAVAPPDISVISTCCEECLEDLDGPCYEHADVKRIIFDKPPVPLAYSSLPEALRIIGVHPSKNEEMVFAKQEIQVWTLFGPLIAPLVPLDGLKEGPPRYTMWSEETRVLQAYDLSDDFLCNWIKFVRPAISKTKANVIAYQQRGSVYLVAVRDILPSTELRVYIKLPKSGAIPSDQLSALVQSLLSSYNRREVQNDEQAEVDEVEMELPPRQRRTARKRKHLNEADKVEGENDIQEIFEAKVSKAEKGMGYGQESEECPAEMVEKVPPKRKRLFHSQRSKEVESSKDQGLLESVSWVGESSSTLSSSSDRPGEGTALEENVNVIDGSFPEGETSKPIKRRRNEKKVLRQVEGKADRSKYWLRRKEKLAQMTEEEREVWRAKKRIENQRNSKRPNVIREKLLEGLSLTPEEQLKREKKLAFSREKAAERRTKDRIAKGKPAEPNKNYGRKKFPLFDWQIAARRAAGIVEEPQPEEPSPQKSTGPLGYAPPFRRKLRLGLPLTPEEQLRYEKHLVFGRESSRRRSRLKRIAKGLDPEPMKCHKPGGVPYRKPDFAWQMTE</sequence>
<dbReference type="Proteomes" id="UP000186922">
    <property type="component" value="Unassembled WGS sequence"/>
</dbReference>
<evidence type="ECO:0000256" key="2">
    <source>
        <dbReference type="SAM" id="MobiDB-lite"/>
    </source>
</evidence>
<evidence type="ECO:0000256" key="1">
    <source>
        <dbReference type="SAM" id="Coils"/>
    </source>
</evidence>
<feature type="region of interest" description="Disordered" evidence="2">
    <location>
        <begin position="424"/>
        <end position="471"/>
    </location>
</feature>
<dbReference type="EMBL" id="BDGG01000001">
    <property type="protein sequence ID" value="GAU87613.1"/>
    <property type="molecule type" value="Genomic_DNA"/>
</dbReference>
<feature type="compositionally biased region" description="Basic residues" evidence="2">
    <location>
        <begin position="234"/>
        <end position="244"/>
    </location>
</feature>
<feature type="domain" description="SET" evidence="3">
    <location>
        <begin position="84"/>
        <end position="187"/>
    </location>
</feature>
<dbReference type="OrthoDB" id="3535323at2759"/>
<accession>A0A1D1UMP5</accession>
<organism evidence="4 5">
    <name type="scientific">Ramazzottius varieornatus</name>
    <name type="common">Water bear</name>
    <name type="synonym">Tardigrade</name>
    <dbReference type="NCBI Taxonomy" id="947166"/>
    <lineage>
        <taxon>Eukaryota</taxon>
        <taxon>Metazoa</taxon>
        <taxon>Ecdysozoa</taxon>
        <taxon>Tardigrada</taxon>
        <taxon>Eutardigrada</taxon>
        <taxon>Parachela</taxon>
        <taxon>Hypsibioidea</taxon>
        <taxon>Ramazzottiidae</taxon>
        <taxon>Ramazzottius</taxon>
    </lineage>
</organism>
<gene>
    <name evidence="4" type="primary">RvY_00432-1</name>
    <name evidence="4" type="synonym">RvY_00432.1</name>
    <name evidence="4" type="ORF">RvY_00432</name>
</gene>
<feature type="coiled-coil region" evidence="1">
    <location>
        <begin position="384"/>
        <end position="413"/>
    </location>
</feature>
<evidence type="ECO:0000313" key="4">
    <source>
        <dbReference type="EMBL" id="GAU87613.1"/>
    </source>
</evidence>
<dbReference type="Pfam" id="PF21549">
    <property type="entry name" value="PRDM2_PR"/>
    <property type="match status" value="1"/>
</dbReference>
<dbReference type="Gene3D" id="2.170.270.10">
    <property type="entry name" value="SET domain"/>
    <property type="match status" value="1"/>
</dbReference>
<name>A0A1D1UMP5_RAMVA</name>
<feature type="region of interest" description="Disordered" evidence="2">
    <location>
        <begin position="487"/>
        <end position="511"/>
    </location>
</feature>
<keyword evidence="1" id="KW-0175">Coiled coil</keyword>
<proteinExistence type="predicted"/>
<feature type="region of interest" description="Disordered" evidence="2">
    <location>
        <begin position="218"/>
        <end position="251"/>
    </location>
</feature>
<reference evidence="4 5" key="1">
    <citation type="journal article" date="2016" name="Nat. Commun.">
        <title>Extremotolerant tardigrade genome and improved radiotolerance of human cultured cells by tardigrade-unique protein.</title>
        <authorList>
            <person name="Hashimoto T."/>
            <person name="Horikawa D.D."/>
            <person name="Saito Y."/>
            <person name="Kuwahara H."/>
            <person name="Kozuka-Hata H."/>
            <person name="Shin-I T."/>
            <person name="Minakuchi Y."/>
            <person name="Ohishi K."/>
            <person name="Motoyama A."/>
            <person name="Aizu T."/>
            <person name="Enomoto A."/>
            <person name="Kondo K."/>
            <person name="Tanaka S."/>
            <person name="Hara Y."/>
            <person name="Koshikawa S."/>
            <person name="Sagara H."/>
            <person name="Miura T."/>
            <person name="Yokobori S."/>
            <person name="Miyagawa K."/>
            <person name="Suzuki Y."/>
            <person name="Kubo T."/>
            <person name="Oyama M."/>
            <person name="Kohara Y."/>
            <person name="Fujiyama A."/>
            <person name="Arakawa K."/>
            <person name="Katayama T."/>
            <person name="Toyoda A."/>
            <person name="Kunieda T."/>
        </authorList>
    </citation>
    <scope>NUCLEOTIDE SEQUENCE [LARGE SCALE GENOMIC DNA]</scope>
    <source>
        <strain evidence="4 5">YOKOZUNA-1</strain>
    </source>
</reference>
<feature type="compositionally biased region" description="Acidic residues" evidence="2">
    <location>
        <begin position="218"/>
        <end position="229"/>
    </location>
</feature>